<evidence type="ECO:0000313" key="1">
    <source>
        <dbReference type="EMBL" id="APA15797.1"/>
    </source>
</evidence>
<dbReference type="Proteomes" id="UP000177798">
    <property type="component" value="Chromosome 15"/>
</dbReference>
<evidence type="ECO:0008006" key="3">
    <source>
        <dbReference type="Google" id="ProtNLM"/>
    </source>
</evidence>
<sequence length="571" mass="65167">MIHQAHLQCSLCGYGCGEIQWTTLFCAVLRTQDEDMVLTHPIYTSPSISFRLITFPYASSKNSNHREIKVYCQRRVAGSFNCFLVHHVCLQTLQDILKMGIPPKVLFAFCQALTEDWMRKDGASRYKSQSLANFDVSTPMFKILPPSGNNPNLNHESKIDKLPLEITWMILHYLDSKSRFSYFISNRFALSSSTQYSPWQLLLSYTNSISELSITIQDMVIFAHRVFDDNDYIALDGLISWIRILDHLASILKARYPLYSSSFWIPPSPIDNLPQKQHFPLGPRQITTHIPNVLTGFKVYLISIHGQKYVSGLEGIPSSAQISIGVCHGISYHIYFRANQISSLGFVVDPLGIRSLKFGESEWSSRVPSTLNWFEGISIDNDSNNQLVVFTDALKFRKIYWQYNSNTNLSFPETIIMKPFRMGTLSPEYYINRGNIGISSYGKHEVPTESVFFDEDMFAISVRLQDGVGVTGVCVHSTSRLQTIGKPNDESSIYFQIQPHKERIDKIWVWNFPGLYLTIHTTLGRSQYFGAIGGPESTDTYKSFQSSQEQFIQGCYFWFYGPAIECFGIVY</sequence>
<name>A0A1D9QLI3_SCLS1</name>
<proteinExistence type="predicted"/>
<dbReference type="OrthoDB" id="4507445at2759"/>
<dbReference type="EMBL" id="CP017828">
    <property type="protein sequence ID" value="APA15797.1"/>
    <property type="molecule type" value="Genomic_DNA"/>
</dbReference>
<dbReference type="VEuPathDB" id="FungiDB:sscle_15g105670"/>
<reference evidence="2" key="1">
    <citation type="journal article" date="2017" name="Genome Biol. Evol.">
        <title>The complete genome sequence of the phytopathogenic fungus Sclerotinia sclerotiorum reveals insights into the genome architecture of broad host range pathogens.</title>
        <authorList>
            <person name="Derbyshire M."/>
            <person name="Denton-Giles M."/>
            <person name="Hegedus D."/>
            <person name="Seifbarghy S."/>
            <person name="Rollins J."/>
            <person name="van Kan J."/>
            <person name="Seidl M.F."/>
            <person name="Faino L."/>
            <person name="Mbengue M."/>
            <person name="Navaud O."/>
            <person name="Raffaele S."/>
            <person name="Hammond-Kosack K."/>
            <person name="Heard S."/>
            <person name="Oliver R."/>
        </authorList>
    </citation>
    <scope>NUCLEOTIDE SEQUENCE [LARGE SCALE GENOMIC DNA]</scope>
    <source>
        <strain evidence="2">ATCC 18683 / 1980 / Ss-1</strain>
    </source>
</reference>
<protein>
    <recommendedName>
        <fullName evidence="3">F-box domain-containing protein</fullName>
    </recommendedName>
</protein>
<dbReference type="AlphaFoldDB" id="A0A1D9QLI3"/>
<gene>
    <name evidence="1" type="ORF">sscle_15g105670</name>
</gene>
<evidence type="ECO:0000313" key="2">
    <source>
        <dbReference type="Proteomes" id="UP000177798"/>
    </source>
</evidence>
<accession>A0A1D9QLI3</accession>
<organism evidence="1 2">
    <name type="scientific">Sclerotinia sclerotiorum (strain ATCC 18683 / 1980 / Ss-1)</name>
    <name type="common">White mold</name>
    <name type="synonym">Whetzelinia sclerotiorum</name>
    <dbReference type="NCBI Taxonomy" id="665079"/>
    <lineage>
        <taxon>Eukaryota</taxon>
        <taxon>Fungi</taxon>
        <taxon>Dikarya</taxon>
        <taxon>Ascomycota</taxon>
        <taxon>Pezizomycotina</taxon>
        <taxon>Leotiomycetes</taxon>
        <taxon>Helotiales</taxon>
        <taxon>Sclerotiniaceae</taxon>
        <taxon>Sclerotinia</taxon>
    </lineage>
</organism>